<evidence type="ECO:0000313" key="1">
    <source>
        <dbReference type="EMBL" id="CAG9564707.1"/>
    </source>
</evidence>
<keyword evidence="2" id="KW-1185">Reference proteome</keyword>
<dbReference type="AlphaFoldDB" id="A0A8J2QPK1"/>
<evidence type="ECO:0000313" key="2">
    <source>
        <dbReference type="Proteomes" id="UP000789524"/>
    </source>
</evidence>
<accession>A0A8J2QPK1</accession>
<dbReference type="EMBL" id="CAKASE010000051">
    <property type="protein sequence ID" value="CAG9564707.1"/>
    <property type="molecule type" value="Genomic_DNA"/>
</dbReference>
<comment type="caution">
    <text evidence="1">The sequence shown here is derived from an EMBL/GenBank/DDBJ whole genome shotgun (WGS) entry which is preliminary data.</text>
</comment>
<proteinExistence type="predicted"/>
<sequence length="79" mass="8797">MLHLRPASSAEYANCCMLSWSNKTQIDVKLQQSGSEYARGLEINGGHRNPHLTRSKVTNDFGSWKSPSRLYQSLISGVS</sequence>
<reference evidence="1" key="1">
    <citation type="submission" date="2021-09" db="EMBL/GenBank/DDBJ databases">
        <authorList>
            <person name="Martin H S."/>
        </authorList>
    </citation>
    <scope>NUCLEOTIDE SEQUENCE</scope>
</reference>
<name>A0A8J2QPK1_9NEOP</name>
<protein>
    <submittedName>
        <fullName evidence="1">(African queen) hypothetical protein</fullName>
    </submittedName>
</protein>
<dbReference type="Proteomes" id="UP000789524">
    <property type="component" value="Unassembled WGS sequence"/>
</dbReference>
<gene>
    <name evidence="1" type="ORF">DCHRY22_LOCUS5663</name>
</gene>
<organism evidence="1 2">
    <name type="scientific">Danaus chrysippus</name>
    <name type="common">African queen</name>
    <dbReference type="NCBI Taxonomy" id="151541"/>
    <lineage>
        <taxon>Eukaryota</taxon>
        <taxon>Metazoa</taxon>
        <taxon>Ecdysozoa</taxon>
        <taxon>Arthropoda</taxon>
        <taxon>Hexapoda</taxon>
        <taxon>Insecta</taxon>
        <taxon>Pterygota</taxon>
        <taxon>Neoptera</taxon>
        <taxon>Endopterygota</taxon>
        <taxon>Lepidoptera</taxon>
        <taxon>Glossata</taxon>
        <taxon>Ditrysia</taxon>
        <taxon>Papilionoidea</taxon>
        <taxon>Nymphalidae</taxon>
        <taxon>Danainae</taxon>
        <taxon>Danaini</taxon>
        <taxon>Danaina</taxon>
        <taxon>Danaus</taxon>
        <taxon>Anosia</taxon>
    </lineage>
</organism>